<evidence type="ECO:0000313" key="9">
    <source>
        <dbReference type="EMBL" id="WOJ95667.1"/>
    </source>
</evidence>
<sequence>MSHSLFYNSMNMLFLKVSQNIFAVGAALSCCLFSPVTSAWGAMGHEIAGSLAASYLSENAESQIKALLGDESLASAATWADRMRSHPSEFWQTEAGPYHYATVPQGKRYEDVGAPPQGDAFTALRKFGSDLRNPELSLERRQLALRFAIHIVQDLQQPFHVGNGRDRGGNQISVLINGDRSNLHRVWDRQIFEARQRDREEWKNYFRGSGLLRPVNEIDAAPLVWIAESAALRESLYPPPAIIDAAYIARELPRAEERLALAGIRTAAWLNNIFDGRTHGLPASEPTEPENSTPLSPLNPVQPAQKSWWRRFLDEAFG</sequence>
<keyword evidence="5" id="KW-1015">Disulfide bond</keyword>
<accession>A0ABZ0I814</accession>
<evidence type="ECO:0000256" key="8">
    <source>
        <dbReference type="SAM" id="SignalP"/>
    </source>
</evidence>
<evidence type="ECO:0000256" key="4">
    <source>
        <dbReference type="ARBA" id="ARBA00022801"/>
    </source>
</evidence>
<evidence type="ECO:0000256" key="7">
    <source>
        <dbReference type="SAM" id="MobiDB-lite"/>
    </source>
</evidence>
<name>A0ABZ0I814_9GAMM</name>
<dbReference type="CDD" id="cd11010">
    <property type="entry name" value="S1-P1_nuclease"/>
    <property type="match status" value="1"/>
</dbReference>
<dbReference type="PANTHER" id="PTHR33146:SF26">
    <property type="entry name" value="ENDONUCLEASE 4"/>
    <property type="match status" value="1"/>
</dbReference>
<evidence type="ECO:0000256" key="2">
    <source>
        <dbReference type="ARBA" id="ARBA00022723"/>
    </source>
</evidence>
<reference evidence="9 10" key="1">
    <citation type="submission" date="2023-10" db="EMBL/GenBank/DDBJ databases">
        <title>Two novel species belonging to the OM43/NOR5 clade.</title>
        <authorList>
            <person name="Park M."/>
        </authorList>
    </citation>
    <scope>NUCLEOTIDE SEQUENCE [LARGE SCALE GENOMIC DNA]</scope>
    <source>
        <strain evidence="9 10">IMCC45268</strain>
    </source>
</reference>
<dbReference type="Proteomes" id="UP001626549">
    <property type="component" value="Chromosome"/>
</dbReference>
<dbReference type="RefSeq" id="WP_407326371.1">
    <property type="nucleotide sequence ID" value="NZ_CP136865.1"/>
</dbReference>
<evidence type="ECO:0000256" key="3">
    <source>
        <dbReference type="ARBA" id="ARBA00022759"/>
    </source>
</evidence>
<dbReference type="InterPro" id="IPR008947">
    <property type="entry name" value="PLipase_C/P1_nuclease_dom_sf"/>
</dbReference>
<proteinExistence type="predicted"/>
<dbReference type="InterPro" id="IPR003154">
    <property type="entry name" value="S1/P1nuclease"/>
</dbReference>
<dbReference type="SUPFAM" id="SSF48537">
    <property type="entry name" value="Phospholipase C/P1 nuclease"/>
    <property type="match status" value="1"/>
</dbReference>
<evidence type="ECO:0000313" key="10">
    <source>
        <dbReference type="Proteomes" id="UP001626549"/>
    </source>
</evidence>
<keyword evidence="8" id="KW-0732">Signal</keyword>
<keyword evidence="10" id="KW-1185">Reference proteome</keyword>
<dbReference type="EMBL" id="CP136865">
    <property type="protein sequence ID" value="WOJ95667.1"/>
    <property type="molecule type" value="Genomic_DNA"/>
</dbReference>
<dbReference type="PANTHER" id="PTHR33146">
    <property type="entry name" value="ENDONUCLEASE 4"/>
    <property type="match status" value="1"/>
</dbReference>
<organism evidence="9 10">
    <name type="scientific">Congregibacter brevis</name>
    <dbReference type="NCBI Taxonomy" id="3081201"/>
    <lineage>
        <taxon>Bacteria</taxon>
        <taxon>Pseudomonadati</taxon>
        <taxon>Pseudomonadota</taxon>
        <taxon>Gammaproteobacteria</taxon>
        <taxon>Cellvibrionales</taxon>
        <taxon>Halieaceae</taxon>
        <taxon>Congregibacter</taxon>
    </lineage>
</organism>
<keyword evidence="2" id="KW-0479">Metal-binding</keyword>
<keyword evidence="1" id="KW-0540">Nuclease</keyword>
<keyword evidence="3" id="KW-0255">Endonuclease</keyword>
<protein>
    <submittedName>
        <fullName evidence="9">S1/P1 nuclease</fullName>
    </submittedName>
</protein>
<feature type="region of interest" description="Disordered" evidence="7">
    <location>
        <begin position="280"/>
        <end position="302"/>
    </location>
</feature>
<evidence type="ECO:0000256" key="5">
    <source>
        <dbReference type="ARBA" id="ARBA00023157"/>
    </source>
</evidence>
<dbReference type="Gene3D" id="1.10.575.10">
    <property type="entry name" value="P1 Nuclease"/>
    <property type="match status" value="1"/>
</dbReference>
<gene>
    <name evidence="9" type="ORF">R0137_10425</name>
</gene>
<evidence type="ECO:0000256" key="1">
    <source>
        <dbReference type="ARBA" id="ARBA00022722"/>
    </source>
</evidence>
<feature type="chain" id="PRO_5046723685" evidence="8">
    <location>
        <begin position="24"/>
        <end position="318"/>
    </location>
</feature>
<evidence type="ECO:0000256" key="6">
    <source>
        <dbReference type="ARBA" id="ARBA00023180"/>
    </source>
</evidence>
<feature type="signal peptide" evidence="8">
    <location>
        <begin position="1"/>
        <end position="23"/>
    </location>
</feature>
<keyword evidence="6" id="KW-0325">Glycoprotein</keyword>
<dbReference type="Pfam" id="PF02265">
    <property type="entry name" value="S1-P1_nuclease"/>
    <property type="match status" value="1"/>
</dbReference>
<keyword evidence="4" id="KW-0378">Hydrolase</keyword>